<keyword evidence="2" id="KW-1185">Reference proteome</keyword>
<evidence type="ECO:0000313" key="2">
    <source>
        <dbReference type="Proteomes" id="UP000499080"/>
    </source>
</evidence>
<dbReference type="EMBL" id="BGPR01158047">
    <property type="protein sequence ID" value="GBL85071.1"/>
    <property type="molecule type" value="Genomic_DNA"/>
</dbReference>
<dbReference type="AlphaFoldDB" id="A0A4Y2AYA8"/>
<reference evidence="1 2" key="1">
    <citation type="journal article" date="2019" name="Sci. Rep.">
        <title>Orb-weaving spider Araneus ventricosus genome elucidates the spidroin gene catalogue.</title>
        <authorList>
            <person name="Kono N."/>
            <person name="Nakamura H."/>
            <person name="Ohtoshi R."/>
            <person name="Moran D.A.P."/>
            <person name="Shinohara A."/>
            <person name="Yoshida Y."/>
            <person name="Fujiwara M."/>
            <person name="Mori M."/>
            <person name="Tomita M."/>
            <person name="Arakawa K."/>
        </authorList>
    </citation>
    <scope>NUCLEOTIDE SEQUENCE [LARGE SCALE GENOMIC DNA]</scope>
</reference>
<name>A0A4Y2AYA8_ARAVE</name>
<proteinExistence type="predicted"/>
<evidence type="ECO:0000313" key="1">
    <source>
        <dbReference type="EMBL" id="GBL85071.1"/>
    </source>
</evidence>
<protein>
    <submittedName>
        <fullName evidence="1">Uncharacterized protein</fullName>
    </submittedName>
</protein>
<gene>
    <name evidence="1" type="ORF">AVEN_173622_1</name>
</gene>
<sequence>MHLINLPLLNLSQFSSYWELLKRTHQWPSGLKYGMVEEHESENVDYDSILGRCSLSTLFENWLTNVFFRNKLIAAVRLASGSFRVFVQVIHQYESVAPVSPPGRNLFPHIGTKVTNMLD</sequence>
<dbReference type="Proteomes" id="UP000499080">
    <property type="component" value="Unassembled WGS sequence"/>
</dbReference>
<organism evidence="1 2">
    <name type="scientific">Araneus ventricosus</name>
    <name type="common">Orbweaver spider</name>
    <name type="synonym">Epeira ventricosa</name>
    <dbReference type="NCBI Taxonomy" id="182803"/>
    <lineage>
        <taxon>Eukaryota</taxon>
        <taxon>Metazoa</taxon>
        <taxon>Ecdysozoa</taxon>
        <taxon>Arthropoda</taxon>
        <taxon>Chelicerata</taxon>
        <taxon>Arachnida</taxon>
        <taxon>Araneae</taxon>
        <taxon>Araneomorphae</taxon>
        <taxon>Entelegynae</taxon>
        <taxon>Araneoidea</taxon>
        <taxon>Araneidae</taxon>
        <taxon>Araneus</taxon>
    </lineage>
</organism>
<accession>A0A4Y2AYA8</accession>
<comment type="caution">
    <text evidence="1">The sequence shown here is derived from an EMBL/GenBank/DDBJ whole genome shotgun (WGS) entry which is preliminary data.</text>
</comment>